<protein>
    <submittedName>
        <fullName evidence="1">Uncharacterized protein</fullName>
    </submittedName>
</protein>
<reference evidence="1" key="1">
    <citation type="submission" date="2009-09" db="EMBL/GenBank/DDBJ databases">
        <authorList>
            <person name="Weinstock G."/>
            <person name="Sodergren E."/>
            <person name="Clifton S."/>
            <person name="Fulton L."/>
            <person name="Fulton B."/>
            <person name="Courtney L."/>
            <person name="Fronick C."/>
            <person name="Harrison M."/>
            <person name="Strong C."/>
            <person name="Farmer C."/>
            <person name="Delahaunty K."/>
            <person name="Markovic C."/>
            <person name="Hall O."/>
            <person name="Minx P."/>
            <person name="Tomlinson C."/>
            <person name="Mitreva M."/>
            <person name="Nelson J."/>
            <person name="Hou S."/>
            <person name="Wollam A."/>
            <person name="Pepin K.H."/>
            <person name="Johnson M."/>
            <person name="Bhonagiri V."/>
            <person name="Nash W.E."/>
            <person name="Warren W."/>
            <person name="Chinwalla A."/>
            <person name="Mardis E.R."/>
            <person name="Wilson R.K."/>
        </authorList>
    </citation>
    <scope>NUCLEOTIDE SEQUENCE [LARGE SCALE GENOMIC DNA]</scope>
    <source>
        <strain evidence="1">ATCC 51259</strain>
    </source>
</reference>
<gene>
    <name evidence="1" type="ORF">GCWU000325_00163</name>
</gene>
<proteinExistence type="predicted"/>
<dbReference type="EMBL" id="ACIJ02000002">
    <property type="protein sequence ID" value="EEX72998.1"/>
    <property type="molecule type" value="Genomic_DNA"/>
</dbReference>
<comment type="caution">
    <text evidence="1">The sequence shown here is derived from an EMBL/GenBank/DDBJ whole genome shotgun (WGS) entry which is preliminary data.</text>
</comment>
<evidence type="ECO:0000313" key="1">
    <source>
        <dbReference type="EMBL" id="EEX72998.1"/>
    </source>
</evidence>
<dbReference type="eggNOG" id="ENOG502ZQEW">
    <property type="taxonomic scope" value="Bacteria"/>
</dbReference>
<name>C9LD94_9BACT</name>
<keyword evidence="2" id="KW-1185">Reference proteome</keyword>
<dbReference type="HOGENOM" id="CLU_1729735_0_0_10"/>
<organism evidence="1 2">
    <name type="scientific">Alloprevotella tannerae ATCC 51259</name>
    <dbReference type="NCBI Taxonomy" id="626522"/>
    <lineage>
        <taxon>Bacteria</taxon>
        <taxon>Pseudomonadati</taxon>
        <taxon>Bacteroidota</taxon>
        <taxon>Bacteroidia</taxon>
        <taxon>Bacteroidales</taxon>
        <taxon>Prevotellaceae</taxon>
        <taxon>Alloprevotella</taxon>
    </lineage>
</organism>
<dbReference type="AlphaFoldDB" id="C9LD94"/>
<dbReference type="STRING" id="626522.GCWU000325_00163"/>
<sequence length="151" mass="17449">MQKYRDCGFHFLLSLIFYEEFCGFIPLKAIFSLRPLFLVLTLHHVEEAKSVKLCTLLLLILIMDERSDFIDALLHYATAQLSHQDRTVDYCRGAIKILDARNHLFAFVSVDNTDEENAIYALRDLCRVDPDTLDTIVDRGKIASLARTYFD</sequence>
<dbReference type="Proteomes" id="UP000003460">
    <property type="component" value="Unassembled WGS sequence"/>
</dbReference>
<evidence type="ECO:0000313" key="2">
    <source>
        <dbReference type="Proteomes" id="UP000003460"/>
    </source>
</evidence>
<accession>C9LD94</accession>